<gene>
    <name evidence="3" type="ORF">ADEAN_000482600</name>
</gene>
<dbReference type="VEuPathDB" id="TriTrypDB:ADEAN_000482600"/>
<reference evidence="3 4" key="1">
    <citation type="submission" date="2020-08" db="EMBL/GenBank/DDBJ databases">
        <authorList>
            <person name="Newling K."/>
            <person name="Davey J."/>
            <person name="Forrester S."/>
        </authorList>
    </citation>
    <scope>NUCLEOTIDE SEQUENCE [LARGE SCALE GENOMIC DNA]</scope>
    <source>
        <strain evidence="4">Crithidia deanei Carvalho (ATCC PRA-265)</strain>
    </source>
</reference>
<feature type="compositionally biased region" description="Basic and acidic residues" evidence="1">
    <location>
        <begin position="77"/>
        <end position="91"/>
    </location>
</feature>
<name>A0A7G2CC11_9TRYP</name>
<keyword evidence="3" id="KW-0251">Elongation factor</keyword>
<dbReference type="EMBL" id="LR877152">
    <property type="protein sequence ID" value="CAD2217348.1"/>
    <property type="molecule type" value="Genomic_DNA"/>
</dbReference>
<dbReference type="InterPro" id="IPR014722">
    <property type="entry name" value="Rib_uL2_dom2"/>
</dbReference>
<dbReference type="SUPFAM" id="SSF50104">
    <property type="entry name" value="Translation proteins SH3-like domain"/>
    <property type="match status" value="1"/>
</dbReference>
<organism evidence="3 4">
    <name type="scientific">Angomonas deanei</name>
    <dbReference type="NCBI Taxonomy" id="59799"/>
    <lineage>
        <taxon>Eukaryota</taxon>
        <taxon>Discoba</taxon>
        <taxon>Euglenozoa</taxon>
        <taxon>Kinetoplastea</taxon>
        <taxon>Metakinetoplastina</taxon>
        <taxon>Trypanosomatida</taxon>
        <taxon>Trypanosomatidae</taxon>
        <taxon>Strigomonadinae</taxon>
        <taxon>Angomonas</taxon>
    </lineage>
</organism>
<evidence type="ECO:0000259" key="2">
    <source>
        <dbReference type="Pfam" id="PF08207"/>
    </source>
</evidence>
<feature type="region of interest" description="Disordered" evidence="1">
    <location>
        <begin position="77"/>
        <end position="101"/>
    </location>
</feature>
<keyword evidence="3" id="KW-0648">Protein biosynthesis</keyword>
<dbReference type="Proteomes" id="UP000515908">
    <property type="component" value="Chromosome 08"/>
</dbReference>
<dbReference type="GO" id="GO:0003746">
    <property type="term" value="F:translation elongation factor activity"/>
    <property type="evidence" value="ECO:0007669"/>
    <property type="project" value="UniProtKB-KW"/>
</dbReference>
<accession>A0A7G2CC11</accession>
<evidence type="ECO:0000313" key="4">
    <source>
        <dbReference type="Proteomes" id="UP000515908"/>
    </source>
</evidence>
<dbReference type="Pfam" id="PF08207">
    <property type="entry name" value="EFP_N"/>
    <property type="match status" value="1"/>
</dbReference>
<keyword evidence="4" id="KW-1185">Reference proteome</keyword>
<proteinExistence type="predicted"/>
<sequence length="101" mass="11094">MLRRLTSTGLSAFPLAKCPTPSPLWEAQRGIFADKVRAGMVLMVDKRYYRVLANTRSQKGQTAASFNIKLTEVGTGRKKEVTAGQGHDFEGGPRPPRATFV</sequence>
<dbReference type="InterPro" id="IPR013185">
    <property type="entry name" value="Transl_elong_KOW-like"/>
</dbReference>
<dbReference type="AlphaFoldDB" id="A0A7G2CC11"/>
<dbReference type="InterPro" id="IPR008991">
    <property type="entry name" value="Translation_prot_SH3-like_sf"/>
</dbReference>
<dbReference type="Gene3D" id="2.30.30.30">
    <property type="match status" value="1"/>
</dbReference>
<feature type="domain" description="Translation elongation factor KOW-like" evidence="2">
    <location>
        <begin position="35"/>
        <end position="83"/>
    </location>
</feature>
<protein>
    <submittedName>
        <fullName evidence="3">Elongation factor P (EF-P) KOW-like domain containing protein, putative</fullName>
    </submittedName>
</protein>
<evidence type="ECO:0000313" key="3">
    <source>
        <dbReference type="EMBL" id="CAD2217348.1"/>
    </source>
</evidence>
<evidence type="ECO:0000256" key="1">
    <source>
        <dbReference type="SAM" id="MobiDB-lite"/>
    </source>
</evidence>